<keyword evidence="4" id="KW-1185">Reference proteome</keyword>
<dbReference type="CDD" id="cd00146">
    <property type="entry name" value="PKD"/>
    <property type="match status" value="1"/>
</dbReference>
<comment type="caution">
    <text evidence="3">The sequence shown here is derived from an EMBL/GenBank/DDBJ whole genome shotgun (WGS) entry which is preliminary data.</text>
</comment>
<dbReference type="InterPro" id="IPR000601">
    <property type="entry name" value="PKD_dom"/>
</dbReference>
<dbReference type="InterPro" id="IPR013783">
    <property type="entry name" value="Ig-like_fold"/>
</dbReference>
<dbReference type="EMBL" id="JAXIVS010000001">
    <property type="protein sequence ID" value="MDY7224940.1"/>
    <property type="molecule type" value="Genomic_DNA"/>
</dbReference>
<organism evidence="3 4">
    <name type="scientific">Hyalangium rubrum</name>
    <dbReference type="NCBI Taxonomy" id="3103134"/>
    <lineage>
        <taxon>Bacteria</taxon>
        <taxon>Pseudomonadati</taxon>
        <taxon>Myxococcota</taxon>
        <taxon>Myxococcia</taxon>
        <taxon>Myxococcales</taxon>
        <taxon>Cystobacterineae</taxon>
        <taxon>Archangiaceae</taxon>
        <taxon>Hyalangium</taxon>
    </lineage>
</organism>
<sequence>MVPLTSSVVVDAIETDRSWVCEGEPLGLSARFGGVAEPGAVYRWVWLTERGEAELHPGPTLSWKAPDRAGRYAVRFQVCKDLGGRRVGVLAERLIEIDVRSCGRGERQEYEPLRLAVTQRGQGAFSFQASYQGSERVEAYVWEFGDGSTTTTSEPQVEHAYAVQGMGAQETRSFTVKLSARLSRGGPLSATAFVQTRGQPASDELHPVVLEVSRWRPMPEGGWRSEVVARSVSSDITWDRLERVTQRWDGGVDVTTRKWSEVVRVDEGLERGGFRGHVRVSPSEAPPGTKQILDFLYGYDATGQEVVVSWSSFKSEAPPEPPKAVEPPPRK</sequence>
<dbReference type="SUPFAM" id="SSF49299">
    <property type="entry name" value="PKD domain"/>
    <property type="match status" value="1"/>
</dbReference>
<feature type="compositionally biased region" description="Pro residues" evidence="1">
    <location>
        <begin position="318"/>
        <end position="331"/>
    </location>
</feature>
<name>A0ABU5GUT6_9BACT</name>
<evidence type="ECO:0000313" key="3">
    <source>
        <dbReference type="EMBL" id="MDY7224940.1"/>
    </source>
</evidence>
<dbReference type="PROSITE" id="PS50093">
    <property type="entry name" value="PKD"/>
    <property type="match status" value="1"/>
</dbReference>
<proteinExistence type="predicted"/>
<dbReference type="Proteomes" id="UP001291309">
    <property type="component" value="Unassembled WGS sequence"/>
</dbReference>
<feature type="domain" description="PKD" evidence="2">
    <location>
        <begin position="126"/>
        <end position="165"/>
    </location>
</feature>
<evidence type="ECO:0000259" key="2">
    <source>
        <dbReference type="PROSITE" id="PS50093"/>
    </source>
</evidence>
<feature type="region of interest" description="Disordered" evidence="1">
    <location>
        <begin position="312"/>
        <end position="331"/>
    </location>
</feature>
<dbReference type="Pfam" id="PF18911">
    <property type="entry name" value="PKD_4"/>
    <property type="match status" value="1"/>
</dbReference>
<dbReference type="RefSeq" id="WP_321543666.1">
    <property type="nucleotide sequence ID" value="NZ_JAXIVS010000001.1"/>
</dbReference>
<gene>
    <name evidence="3" type="ORF">SYV04_01040</name>
</gene>
<protein>
    <submittedName>
        <fullName evidence="3">PKD domain-containing protein</fullName>
    </submittedName>
</protein>
<reference evidence="3 4" key="1">
    <citation type="submission" date="2023-12" db="EMBL/GenBank/DDBJ databases">
        <title>the genome sequence of Hyalangium sp. s54d21.</title>
        <authorList>
            <person name="Zhang X."/>
        </authorList>
    </citation>
    <scope>NUCLEOTIDE SEQUENCE [LARGE SCALE GENOMIC DNA]</scope>
    <source>
        <strain evidence="4">s54d21</strain>
    </source>
</reference>
<evidence type="ECO:0000313" key="4">
    <source>
        <dbReference type="Proteomes" id="UP001291309"/>
    </source>
</evidence>
<accession>A0ABU5GUT6</accession>
<dbReference type="Gene3D" id="2.60.40.10">
    <property type="entry name" value="Immunoglobulins"/>
    <property type="match status" value="1"/>
</dbReference>
<dbReference type="InterPro" id="IPR035986">
    <property type="entry name" value="PKD_dom_sf"/>
</dbReference>
<evidence type="ECO:0000256" key="1">
    <source>
        <dbReference type="SAM" id="MobiDB-lite"/>
    </source>
</evidence>